<dbReference type="SUPFAM" id="SSF55287">
    <property type="entry name" value="RPB5-like RNA polymerase subunit"/>
    <property type="match status" value="1"/>
</dbReference>
<proteinExistence type="inferred from homology"/>
<dbReference type="GO" id="GO:0003899">
    <property type="term" value="F:DNA-directed RNA polymerase activity"/>
    <property type="evidence" value="ECO:0007669"/>
    <property type="project" value="InterPro"/>
</dbReference>
<dbReference type="PANTHER" id="PTHR10535">
    <property type="entry name" value="DNA-DIRECTED RNA POLYMERASES I, II, AND III SUBUNIT RPABC1"/>
    <property type="match status" value="1"/>
</dbReference>
<dbReference type="STRING" id="109895.A0A507EEB6"/>
<feature type="domain" description="RNA polymerase Rpb5 N-terminal" evidence="7">
    <location>
        <begin position="48"/>
        <end position="114"/>
    </location>
</feature>
<evidence type="ECO:0000256" key="3">
    <source>
        <dbReference type="ARBA" id="ARBA00023163"/>
    </source>
</evidence>
<dbReference type="GO" id="GO:0006366">
    <property type="term" value="P:transcription by RNA polymerase II"/>
    <property type="evidence" value="ECO:0007669"/>
    <property type="project" value="TreeGrafter"/>
</dbReference>
<organism evidence="8 9">
    <name type="scientific">Powellomyces hirtus</name>
    <dbReference type="NCBI Taxonomy" id="109895"/>
    <lineage>
        <taxon>Eukaryota</taxon>
        <taxon>Fungi</taxon>
        <taxon>Fungi incertae sedis</taxon>
        <taxon>Chytridiomycota</taxon>
        <taxon>Chytridiomycota incertae sedis</taxon>
        <taxon>Chytridiomycetes</taxon>
        <taxon>Spizellomycetales</taxon>
        <taxon>Powellomycetaceae</taxon>
        <taxon>Powellomyces</taxon>
    </lineage>
</organism>
<dbReference type="Proteomes" id="UP000318582">
    <property type="component" value="Unassembled WGS sequence"/>
</dbReference>
<dbReference type="SUPFAM" id="SSF53036">
    <property type="entry name" value="Eukaryotic RPB5 N-terminal domain"/>
    <property type="match status" value="1"/>
</dbReference>
<gene>
    <name evidence="8" type="ORF">PhCBS80983_g00279</name>
</gene>
<dbReference type="InterPro" id="IPR036710">
    <property type="entry name" value="RNA_pol_Rpb5_N_sf"/>
</dbReference>
<dbReference type="GO" id="GO:0005736">
    <property type="term" value="C:RNA polymerase I complex"/>
    <property type="evidence" value="ECO:0007669"/>
    <property type="project" value="TreeGrafter"/>
</dbReference>
<dbReference type="InterPro" id="IPR005571">
    <property type="entry name" value="RNA_pol_Rpb5_N"/>
</dbReference>
<dbReference type="Gene3D" id="3.40.1340.10">
    <property type="entry name" value="RNA polymerase, Rpb5, N-terminal domain"/>
    <property type="match status" value="1"/>
</dbReference>
<feature type="domain" description="RNA polymerase subunit H/Rpb5 C-terminal" evidence="6">
    <location>
        <begin position="157"/>
        <end position="222"/>
    </location>
</feature>
<keyword evidence="9" id="KW-1185">Reference proteome</keyword>
<dbReference type="GO" id="GO:0005665">
    <property type="term" value="C:RNA polymerase II, core complex"/>
    <property type="evidence" value="ECO:0007669"/>
    <property type="project" value="TreeGrafter"/>
</dbReference>
<name>A0A507EEB6_9FUNG</name>
<keyword evidence="4" id="KW-0539">Nucleus</keyword>
<protein>
    <recommendedName>
        <fullName evidence="2">DNA-directed RNA polymerases I, II, and III subunit RPABC1</fullName>
    </recommendedName>
</protein>
<evidence type="ECO:0000256" key="4">
    <source>
        <dbReference type="ARBA" id="ARBA00023242"/>
    </source>
</evidence>
<evidence type="ECO:0000313" key="8">
    <source>
        <dbReference type="EMBL" id="TPX62539.1"/>
    </source>
</evidence>
<comment type="similarity">
    <text evidence="5">Belongs to the archaeal Rpo5/eukaryotic RPB5 RNA polymerase subunit family.</text>
</comment>
<dbReference type="GO" id="GO:0042797">
    <property type="term" value="P:tRNA transcription by RNA polymerase III"/>
    <property type="evidence" value="ECO:0007669"/>
    <property type="project" value="TreeGrafter"/>
</dbReference>
<dbReference type="FunFam" id="3.40.1340.10:FF:000001">
    <property type="entry name" value="DNA-directed RNA polymerases I, II, and III subunit RPABC1"/>
    <property type="match status" value="1"/>
</dbReference>
<dbReference type="FunFam" id="3.90.940.20:FF:000001">
    <property type="entry name" value="DNA-directed RNA polymerases I, II, and III subunit RPABC1"/>
    <property type="match status" value="1"/>
</dbReference>
<dbReference type="EMBL" id="QEAQ01000002">
    <property type="protein sequence ID" value="TPX62539.1"/>
    <property type="molecule type" value="Genomic_DNA"/>
</dbReference>
<evidence type="ECO:0000259" key="6">
    <source>
        <dbReference type="Pfam" id="PF01191"/>
    </source>
</evidence>
<dbReference type="InterPro" id="IPR035913">
    <property type="entry name" value="RPB5-like_sf"/>
</dbReference>
<dbReference type="GO" id="GO:0003677">
    <property type="term" value="F:DNA binding"/>
    <property type="evidence" value="ECO:0007669"/>
    <property type="project" value="InterPro"/>
</dbReference>
<dbReference type="InterPro" id="IPR014381">
    <property type="entry name" value="Arch_Rpo5/euc_Rpb5"/>
</dbReference>
<evidence type="ECO:0000256" key="1">
    <source>
        <dbReference type="ARBA" id="ARBA00004123"/>
    </source>
</evidence>
<dbReference type="AlphaFoldDB" id="A0A507EEB6"/>
<dbReference type="GO" id="GO:0006362">
    <property type="term" value="P:transcription elongation by RNA polymerase I"/>
    <property type="evidence" value="ECO:0007669"/>
    <property type="project" value="TreeGrafter"/>
</dbReference>
<dbReference type="Gene3D" id="3.90.940.20">
    <property type="entry name" value="RPB5-like RNA polymerase subunit"/>
    <property type="match status" value="1"/>
</dbReference>
<evidence type="ECO:0000256" key="2">
    <source>
        <dbReference type="ARBA" id="ARBA00020809"/>
    </source>
</evidence>
<reference evidence="8 9" key="1">
    <citation type="journal article" date="2019" name="Sci. Rep.">
        <title>Comparative genomics of chytrid fungi reveal insights into the obligate biotrophic and pathogenic lifestyle of Synchytrium endobioticum.</title>
        <authorList>
            <person name="van de Vossenberg B.T.L.H."/>
            <person name="Warris S."/>
            <person name="Nguyen H.D.T."/>
            <person name="van Gent-Pelzer M.P.E."/>
            <person name="Joly D.L."/>
            <person name="van de Geest H.C."/>
            <person name="Bonants P.J.M."/>
            <person name="Smith D.S."/>
            <person name="Levesque C.A."/>
            <person name="van der Lee T.A.J."/>
        </authorList>
    </citation>
    <scope>NUCLEOTIDE SEQUENCE [LARGE SCALE GENOMIC DNA]</scope>
    <source>
        <strain evidence="8 9">CBS 809.83</strain>
    </source>
</reference>
<dbReference type="GO" id="GO:0005666">
    <property type="term" value="C:RNA polymerase III complex"/>
    <property type="evidence" value="ECO:0007669"/>
    <property type="project" value="TreeGrafter"/>
</dbReference>
<dbReference type="PIRSF" id="PIRSF000747">
    <property type="entry name" value="RPB5"/>
    <property type="match status" value="1"/>
</dbReference>
<sequence>MDGDREAARLWRVYKTMRELIRDRFAEHQSFELFARDFAQSLTAVSQGFAVTQHEIDMSLEEFKATFVQGGVVNRANMTYMTTLEDKPTEQILVFFTEEESVGIKPIKKIAERMVTNNIFKAIVVYSKTMTPSAKKVVTEMAPKYILELFTEAELLVNITKHILVPKHEVLTDVEKKTLLERYRLRESQLPRIHHSDPIAKYYGMKRGQVVKIIRPSETAGK</sequence>
<evidence type="ECO:0000259" key="7">
    <source>
        <dbReference type="Pfam" id="PF03871"/>
    </source>
</evidence>
<keyword evidence="3" id="KW-0804">Transcription</keyword>
<evidence type="ECO:0000256" key="5">
    <source>
        <dbReference type="ARBA" id="ARBA00025765"/>
    </source>
</evidence>
<evidence type="ECO:0000313" key="9">
    <source>
        <dbReference type="Proteomes" id="UP000318582"/>
    </source>
</evidence>
<dbReference type="InterPro" id="IPR000783">
    <property type="entry name" value="RNA_pol_subH/Rpb5_C"/>
</dbReference>
<dbReference type="Pfam" id="PF01191">
    <property type="entry name" value="RNA_pol_Rpb5_C"/>
    <property type="match status" value="1"/>
</dbReference>
<dbReference type="Pfam" id="PF03871">
    <property type="entry name" value="RNA_pol_Rpb5_N"/>
    <property type="match status" value="1"/>
</dbReference>
<dbReference type="PANTHER" id="PTHR10535:SF0">
    <property type="entry name" value="DNA-DIRECTED RNA POLYMERASES I, II, AND III SUBUNIT RPABC1"/>
    <property type="match status" value="1"/>
</dbReference>
<comment type="subcellular location">
    <subcellularLocation>
        <location evidence="1">Nucleus</location>
    </subcellularLocation>
</comment>
<comment type="caution">
    <text evidence="8">The sequence shown here is derived from an EMBL/GenBank/DDBJ whole genome shotgun (WGS) entry which is preliminary data.</text>
</comment>
<accession>A0A507EEB6</accession>